<accession>A0A0B8P0T9</accession>
<evidence type="ECO:0000313" key="2">
    <source>
        <dbReference type="Proteomes" id="UP000031670"/>
    </source>
</evidence>
<reference evidence="1 2" key="2">
    <citation type="submission" date="2015-01" db="EMBL/GenBank/DDBJ databases">
        <authorList>
            <consortium name="NBRP consortium"/>
            <person name="Sawabe T."/>
            <person name="Meirelles P."/>
            <person name="Feng G."/>
            <person name="Sayaka M."/>
            <person name="Hattori M."/>
            <person name="Ohkuma M."/>
        </authorList>
    </citation>
    <scope>NUCLEOTIDE SEQUENCE [LARGE SCALE GENOMIC DNA]</scope>
    <source>
        <strain evidence="1 2">JCM19232</strain>
    </source>
</reference>
<dbReference type="Proteomes" id="UP000031670">
    <property type="component" value="Unassembled WGS sequence"/>
</dbReference>
<comment type="caution">
    <text evidence="1">The sequence shown here is derived from an EMBL/GenBank/DDBJ whole genome shotgun (WGS) entry which is preliminary data.</text>
</comment>
<dbReference type="AlphaFoldDB" id="A0A0B8P0T9"/>
<evidence type="ECO:0000313" key="1">
    <source>
        <dbReference type="EMBL" id="GAM59831.1"/>
    </source>
</evidence>
<protein>
    <submittedName>
        <fullName evidence="1">Uncharacterized protein</fullName>
    </submittedName>
</protein>
<dbReference type="EMBL" id="BBSA01000001">
    <property type="protein sequence ID" value="GAM59831.1"/>
    <property type="molecule type" value="Genomic_DNA"/>
</dbReference>
<proteinExistence type="predicted"/>
<reference evidence="1 2" key="1">
    <citation type="submission" date="2015-01" db="EMBL/GenBank/DDBJ databases">
        <title>Vibrio sp. C5 JCM 19232 whole genome shotgun sequence.</title>
        <authorList>
            <person name="Sawabe T."/>
            <person name="Meirelles P."/>
            <person name="Feng G."/>
            <person name="Sayaka M."/>
            <person name="Hattori M."/>
            <person name="Ohkuma M."/>
        </authorList>
    </citation>
    <scope>NUCLEOTIDE SEQUENCE [LARGE SCALE GENOMIC DNA]</scope>
    <source>
        <strain evidence="1 2">JCM19232</strain>
    </source>
</reference>
<sequence length="56" mass="6687">MWWRIYPATYQPSIEKRPNLSTEHQPPSTKRIHTKYTEAELKAFASLHKHIAPKDR</sequence>
<gene>
    <name evidence="1" type="ORF">JCM19232_164</name>
</gene>
<organism evidence="1 2">
    <name type="scientific">Vibrio ishigakensis</name>
    <dbReference type="NCBI Taxonomy" id="1481914"/>
    <lineage>
        <taxon>Bacteria</taxon>
        <taxon>Pseudomonadati</taxon>
        <taxon>Pseudomonadota</taxon>
        <taxon>Gammaproteobacteria</taxon>
        <taxon>Vibrionales</taxon>
        <taxon>Vibrionaceae</taxon>
        <taxon>Vibrio</taxon>
    </lineage>
</organism>
<name>A0A0B8P0T9_9VIBR</name>